<dbReference type="Proteomes" id="UP000009045">
    <property type="component" value="Plasmid pSmeSM11c"/>
</dbReference>
<gene>
    <name evidence="2" type="ordered locus">SM11_pC0341</name>
</gene>
<keyword evidence="1" id="KW-1133">Transmembrane helix</keyword>
<keyword evidence="1" id="KW-0812">Transmembrane</keyword>
<sequence>MKSPCGTYRRLQGSLAKTEAGRMHSLNVAGIMILLVIIALFVLAWLVV</sequence>
<accession>F7XCK4</accession>
<evidence type="ECO:0000313" key="2">
    <source>
        <dbReference type="EMBL" id="AEH81413.1"/>
    </source>
</evidence>
<dbReference type="EMBL" id="CP001831">
    <property type="protein sequence ID" value="AEH81413.1"/>
    <property type="molecule type" value="Genomic_DNA"/>
</dbReference>
<reference evidence="2 3" key="1">
    <citation type="journal article" date="2011" name="J. Biotechnol.">
        <title>The complete genome sequence of the dominant Sinorhizobium meliloti field isolate SM11 extends the S. meliloti pan-genome.</title>
        <authorList>
            <person name="Schneiker-Bekel S."/>
            <person name="Wibberg D."/>
            <person name="Bekel T."/>
            <person name="Blom J."/>
            <person name="Linke B."/>
            <person name="Neuweger H."/>
            <person name="Stiens M."/>
            <person name="Vorholter F.J."/>
            <person name="Weidner S."/>
            <person name="Goesmann A."/>
            <person name="Puhler A."/>
            <person name="Schluter A."/>
        </authorList>
    </citation>
    <scope>NUCLEOTIDE SEQUENCE [LARGE SCALE GENOMIC DNA]</scope>
    <source>
        <strain evidence="2 3">SM11</strain>
        <plasmid evidence="3">pSmeSM11c</plasmid>
    </source>
</reference>
<geneLocation type="plasmid" evidence="2 3">
    <name>pSmeSM11c</name>
</geneLocation>
<protein>
    <submittedName>
        <fullName evidence="2">Uncharacterized protein</fullName>
    </submittedName>
</protein>
<evidence type="ECO:0000313" key="3">
    <source>
        <dbReference type="Proteomes" id="UP000009045"/>
    </source>
</evidence>
<feature type="transmembrane region" description="Helical" evidence="1">
    <location>
        <begin position="26"/>
        <end position="47"/>
    </location>
</feature>
<organism evidence="2 3">
    <name type="scientific">Sinorhizobium meliloti (strain SM11)</name>
    <dbReference type="NCBI Taxonomy" id="707241"/>
    <lineage>
        <taxon>Bacteria</taxon>
        <taxon>Pseudomonadati</taxon>
        <taxon>Pseudomonadota</taxon>
        <taxon>Alphaproteobacteria</taxon>
        <taxon>Hyphomicrobiales</taxon>
        <taxon>Rhizobiaceae</taxon>
        <taxon>Sinorhizobium/Ensifer group</taxon>
        <taxon>Sinorhizobium</taxon>
    </lineage>
</organism>
<dbReference type="KEGG" id="smx:SM11_pC0341"/>
<keyword evidence="2" id="KW-0614">Plasmid</keyword>
<evidence type="ECO:0000256" key="1">
    <source>
        <dbReference type="SAM" id="Phobius"/>
    </source>
</evidence>
<dbReference type="AlphaFoldDB" id="F7XCK4"/>
<name>F7XCK4_SINMM</name>
<proteinExistence type="predicted"/>
<dbReference type="HOGENOM" id="CLU_3157843_0_0_5"/>
<keyword evidence="1" id="KW-0472">Membrane</keyword>